<dbReference type="AlphaFoldDB" id="A0A9W8QG03"/>
<reference evidence="1" key="1">
    <citation type="journal article" date="2023" name="Access Microbiol">
        <title>De-novo genome assembly for Akanthomyces muscarius, a biocontrol agent of insect agricultural pests.</title>
        <authorList>
            <person name="Erdos Z."/>
            <person name="Studholme D.J."/>
            <person name="Raymond B."/>
            <person name="Sharma M."/>
        </authorList>
    </citation>
    <scope>NUCLEOTIDE SEQUENCE</scope>
    <source>
        <strain evidence="1">Ve6</strain>
    </source>
</reference>
<evidence type="ECO:0000313" key="1">
    <source>
        <dbReference type="EMBL" id="KAJ4155952.1"/>
    </source>
</evidence>
<dbReference type="EMBL" id="JAJHUN010000007">
    <property type="protein sequence ID" value="KAJ4155952.1"/>
    <property type="molecule type" value="Genomic_DNA"/>
</dbReference>
<dbReference type="Proteomes" id="UP001144673">
    <property type="component" value="Chromosome 6"/>
</dbReference>
<comment type="caution">
    <text evidence="1">The sequence shown here is derived from an EMBL/GenBank/DDBJ whole genome shotgun (WGS) entry which is preliminary data.</text>
</comment>
<sequence length="88" mass="9551">MQPDPQRLDHLAIETTLLLACPRCILTAAIRIQKDPSTLGLGLSKQNFEAWNPAVGPDCKLVTGHSYCVEVNHGNPILQFEPTPTASS</sequence>
<evidence type="ECO:0000313" key="2">
    <source>
        <dbReference type="Proteomes" id="UP001144673"/>
    </source>
</evidence>
<dbReference type="GeneID" id="80888331"/>
<gene>
    <name evidence="1" type="ORF">LMH87_001172</name>
</gene>
<accession>A0A9W8QG03</accession>
<protein>
    <recommendedName>
        <fullName evidence="3">LysM domain-containing protein</fullName>
    </recommendedName>
</protein>
<dbReference type="RefSeq" id="XP_056056076.1">
    <property type="nucleotide sequence ID" value="XM_056199206.1"/>
</dbReference>
<keyword evidence="2" id="KW-1185">Reference proteome</keyword>
<name>A0A9W8QG03_AKAMU</name>
<organism evidence="1 2">
    <name type="scientific">Akanthomyces muscarius</name>
    <name type="common">Entomopathogenic fungus</name>
    <name type="synonym">Lecanicillium muscarium</name>
    <dbReference type="NCBI Taxonomy" id="2231603"/>
    <lineage>
        <taxon>Eukaryota</taxon>
        <taxon>Fungi</taxon>
        <taxon>Dikarya</taxon>
        <taxon>Ascomycota</taxon>
        <taxon>Pezizomycotina</taxon>
        <taxon>Sordariomycetes</taxon>
        <taxon>Hypocreomycetidae</taxon>
        <taxon>Hypocreales</taxon>
        <taxon>Cordycipitaceae</taxon>
        <taxon>Akanthomyces</taxon>
    </lineage>
</organism>
<proteinExistence type="predicted"/>
<evidence type="ECO:0008006" key="3">
    <source>
        <dbReference type="Google" id="ProtNLM"/>
    </source>
</evidence>
<dbReference type="KEGG" id="amus:LMH87_001172"/>